<dbReference type="Proteomes" id="UP001302329">
    <property type="component" value="Unassembled WGS sequence"/>
</dbReference>
<dbReference type="Pfam" id="PF21714">
    <property type="entry name" value="KaiA_N"/>
    <property type="match status" value="1"/>
</dbReference>
<evidence type="ECO:0000256" key="2">
    <source>
        <dbReference type="ARBA" id="ARBA00034852"/>
    </source>
</evidence>
<reference evidence="5 6" key="1">
    <citation type="submission" date="2023-12" db="EMBL/GenBank/DDBJ databases">
        <title>Baltic Sea Cyanobacteria.</title>
        <authorList>
            <person name="Delbaje E."/>
            <person name="Fewer D.P."/>
            <person name="Shishido T.K."/>
        </authorList>
    </citation>
    <scope>NUCLEOTIDE SEQUENCE [LARGE SCALE GENOMIC DNA]</scope>
    <source>
        <strain evidence="5 6">UHCC 0281</strain>
    </source>
</reference>
<dbReference type="EMBL" id="JAYGHY010000036">
    <property type="protein sequence ID" value="MEA5443081.1"/>
    <property type="molecule type" value="Genomic_DNA"/>
</dbReference>
<evidence type="ECO:0000259" key="3">
    <source>
        <dbReference type="PROSITE" id="PS51430"/>
    </source>
</evidence>
<feature type="domain" description="KaiA N-terminal" evidence="3">
    <location>
        <begin position="2"/>
        <end position="147"/>
    </location>
</feature>
<dbReference type="SUPFAM" id="SSF52172">
    <property type="entry name" value="CheY-like"/>
    <property type="match status" value="1"/>
</dbReference>
<dbReference type="InterPro" id="IPR011648">
    <property type="entry name" value="Circadian_clock_KaiA"/>
</dbReference>
<dbReference type="PROSITE" id="PS51430">
    <property type="entry name" value="KAIA_N"/>
    <property type="match status" value="1"/>
</dbReference>
<dbReference type="Gene3D" id="3.40.50.2300">
    <property type="match status" value="1"/>
</dbReference>
<dbReference type="RefSeq" id="WP_323357099.1">
    <property type="nucleotide sequence ID" value="NZ_JAYGHY010000036.1"/>
</dbReference>
<feature type="domain" description="KaiA C-terminal" evidence="4">
    <location>
        <begin position="157"/>
        <end position="265"/>
    </location>
</feature>
<dbReference type="InterPro" id="IPR020844">
    <property type="entry name" value="Circadian_clock_KaiA_N"/>
</dbReference>
<gene>
    <name evidence="5" type="ORF">VB739_11015</name>
</gene>
<evidence type="ECO:0000313" key="5">
    <source>
        <dbReference type="EMBL" id="MEA5443081.1"/>
    </source>
</evidence>
<keyword evidence="1" id="KW-0090">Biological rhythms</keyword>
<dbReference type="InterPro" id="IPR011006">
    <property type="entry name" value="CheY-like_superfamily"/>
</dbReference>
<dbReference type="SMART" id="SM01247">
    <property type="entry name" value="KaiA"/>
    <property type="match status" value="1"/>
</dbReference>
<name>A0ABU5SX92_9CYAN</name>
<dbReference type="InterPro" id="IPR020856">
    <property type="entry name" value="Circadian_clock_protein_KaiA_C"/>
</dbReference>
<dbReference type="InterPro" id="IPR017944">
    <property type="entry name" value="KaiA/RbsU_helical_domain_sf"/>
</dbReference>
<accession>A0ABU5SX92</accession>
<proteinExistence type="predicted"/>
<dbReference type="PROSITE" id="PS51431">
    <property type="entry name" value="KAIA_C"/>
    <property type="match status" value="1"/>
</dbReference>
<evidence type="ECO:0000256" key="1">
    <source>
        <dbReference type="ARBA" id="ARBA00023108"/>
    </source>
</evidence>
<comment type="caution">
    <text evidence="5">The sequence shown here is derived from an EMBL/GenBank/DDBJ whole genome shotgun (WGS) entry which is preliminary data.</text>
</comment>
<protein>
    <recommendedName>
        <fullName evidence="2">Circadian clock oscillator protein KaiA</fullName>
    </recommendedName>
</protein>
<keyword evidence="6" id="KW-1185">Reference proteome</keyword>
<dbReference type="SUPFAM" id="SSF101215">
    <property type="entry name" value="KaiA/RbsU domain"/>
    <property type="match status" value="1"/>
</dbReference>
<evidence type="ECO:0000313" key="6">
    <source>
        <dbReference type="Proteomes" id="UP001302329"/>
    </source>
</evidence>
<organism evidence="5 6">
    <name type="scientific">Cyanobium gracile UHCC 0281</name>
    <dbReference type="NCBI Taxonomy" id="3110309"/>
    <lineage>
        <taxon>Bacteria</taxon>
        <taxon>Bacillati</taxon>
        <taxon>Cyanobacteriota</taxon>
        <taxon>Cyanophyceae</taxon>
        <taxon>Synechococcales</taxon>
        <taxon>Prochlorococcaceae</taxon>
        <taxon>Cyanobium</taxon>
    </lineage>
</organism>
<evidence type="ECO:0000259" key="4">
    <source>
        <dbReference type="PROSITE" id="PS51431"/>
    </source>
</evidence>
<sequence>MPQPVLNILTLIQTPALAEACAQWLKGGRYQLVALDPTTDPLAQLEQRCEDVDGLLLEEGAVVESFFGTMHERGLELPAVLIGPVSGDVLFHGAEVRLPPDQLEQLSYSLDAAVSRFLRSHTPPSSSEAQAATPDGWKLSNRLNGRLGYLSVYYKRDPSRFLRNLEAEERTELLDSLRRSYRDLLISYFKDPATANQAIESFVNTAFFADLPITKMVEIHMNLIEEFWKQLMLKGQKNDFLQDYRLALLDVMAHLCEMYRRSIPADVPIVPSPMSETTSPSA</sequence>
<dbReference type="Gene3D" id="1.10.1240.30">
    <property type="entry name" value="KaiA/RbsU domain"/>
    <property type="match status" value="1"/>
</dbReference>
<dbReference type="Pfam" id="PF07688">
    <property type="entry name" value="KaiA"/>
    <property type="match status" value="1"/>
</dbReference>